<keyword evidence="2" id="KW-1185">Reference proteome</keyword>
<evidence type="ECO:0000313" key="2">
    <source>
        <dbReference type="Proteomes" id="UP001177670"/>
    </source>
</evidence>
<proteinExistence type="predicted"/>
<protein>
    <submittedName>
        <fullName evidence="1">Uncharacterized protein</fullName>
    </submittedName>
</protein>
<dbReference type="AlphaFoldDB" id="A0AA40KHF1"/>
<feature type="non-terminal residue" evidence="1">
    <location>
        <position position="1"/>
    </location>
</feature>
<organism evidence="1 2">
    <name type="scientific">Melipona bicolor</name>
    <dbReference type="NCBI Taxonomy" id="60889"/>
    <lineage>
        <taxon>Eukaryota</taxon>
        <taxon>Metazoa</taxon>
        <taxon>Ecdysozoa</taxon>
        <taxon>Arthropoda</taxon>
        <taxon>Hexapoda</taxon>
        <taxon>Insecta</taxon>
        <taxon>Pterygota</taxon>
        <taxon>Neoptera</taxon>
        <taxon>Endopterygota</taxon>
        <taxon>Hymenoptera</taxon>
        <taxon>Apocrita</taxon>
        <taxon>Aculeata</taxon>
        <taxon>Apoidea</taxon>
        <taxon>Anthophila</taxon>
        <taxon>Apidae</taxon>
        <taxon>Melipona</taxon>
    </lineage>
</organism>
<sequence length="112" mass="12700">FLYVDDIPCIIHSENCWYHARSKSNENKKSAQFCTSFVSRPTFVLIKKPAGSLIPFPCSQRSIASGIVIEMDREALKSGIEAAVRAKALSFIALFIGNRLERYQTVNRRFVE</sequence>
<accession>A0AA40KHF1</accession>
<comment type="caution">
    <text evidence="1">The sequence shown here is derived from an EMBL/GenBank/DDBJ whole genome shotgun (WGS) entry which is preliminary data.</text>
</comment>
<gene>
    <name evidence="1" type="ORF">K0M31_012557</name>
</gene>
<dbReference type="EMBL" id="JAHYIQ010000032">
    <property type="protein sequence ID" value="KAK1120186.1"/>
    <property type="molecule type" value="Genomic_DNA"/>
</dbReference>
<name>A0AA40KHF1_9HYME</name>
<reference evidence="1" key="1">
    <citation type="submission" date="2021-10" db="EMBL/GenBank/DDBJ databases">
        <title>Melipona bicolor Genome sequencing and assembly.</title>
        <authorList>
            <person name="Araujo N.S."/>
            <person name="Arias M.C."/>
        </authorList>
    </citation>
    <scope>NUCLEOTIDE SEQUENCE</scope>
    <source>
        <strain evidence="1">USP_2M_L1-L4_2017</strain>
        <tissue evidence="1">Whole body</tissue>
    </source>
</reference>
<dbReference type="Proteomes" id="UP001177670">
    <property type="component" value="Unassembled WGS sequence"/>
</dbReference>
<evidence type="ECO:0000313" key="1">
    <source>
        <dbReference type="EMBL" id="KAK1120186.1"/>
    </source>
</evidence>